<dbReference type="Pfam" id="PF00970">
    <property type="entry name" value="FAD_binding_6"/>
    <property type="match status" value="1"/>
</dbReference>
<dbReference type="PRINTS" id="PR00406">
    <property type="entry name" value="CYTB5RDTASE"/>
</dbReference>
<accession>F4RJS4</accession>
<comment type="catalytic activity">
    <reaction evidence="15">
        <text>2 Fe(3+)-[Dph3] + NADH = 2 Fe(2+)-[Dph3] + NAD(+) + H(+)</text>
        <dbReference type="Rhea" id="RHEA:71231"/>
        <dbReference type="Rhea" id="RHEA-COMP:18002"/>
        <dbReference type="Rhea" id="RHEA-COMP:18003"/>
        <dbReference type="ChEBI" id="CHEBI:15378"/>
        <dbReference type="ChEBI" id="CHEBI:29033"/>
        <dbReference type="ChEBI" id="CHEBI:29034"/>
        <dbReference type="ChEBI" id="CHEBI:57540"/>
        <dbReference type="ChEBI" id="CHEBI:57945"/>
        <dbReference type="ChEBI" id="CHEBI:83228"/>
    </reaction>
    <physiologicalReaction direction="left-to-right" evidence="15">
        <dbReference type="Rhea" id="RHEA:71232"/>
    </physiologicalReaction>
</comment>
<comment type="cofactor">
    <cofactor evidence="1 16 17">
        <name>FAD</name>
        <dbReference type="ChEBI" id="CHEBI:57692"/>
    </cofactor>
</comment>
<protein>
    <recommendedName>
        <fullName evidence="17">NADH-cytochrome b5 reductase</fullName>
        <ecNumber evidence="17">1.6.2.2</ecNumber>
    </recommendedName>
</protein>
<dbReference type="KEGG" id="mlr:MELLADRAFT_85788"/>
<keyword evidence="6" id="KW-0812">Transmembrane</keyword>
<evidence type="ECO:0000256" key="3">
    <source>
        <dbReference type="ARBA" id="ARBA00005156"/>
    </source>
</evidence>
<dbReference type="HOGENOM" id="CLU_003827_9_0_1"/>
<dbReference type="PANTHER" id="PTHR19370:SF184">
    <property type="entry name" value="NADH-CYTOCHROME B5 REDUCTASE-LIKE"/>
    <property type="match status" value="1"/>
</dbReference>
<sequence length="364" mass="40557">MEETVTRRLPFDIYGLKAKELTLPLRKWALAVPFDPHLNFGASTGPIAPTKIAACTIQSQHHTLKTNVSSHPTSKYLPSTYQPRKAHLQLFEGFSMDSTQLLPIILAVVALAMASYFLAPKSEPTLSPEDYRPFTLKSKTKISPNTAIYRFSLPSEKHILGLPIGQHISIRAEINGKNVQRSYTPVSSDDDRGYFDLLIKTYDQGNISKYVANLQVGDSIQVRGPKGQMKYHAELCNKIGMIAGGTGITPMLQIIRACAKDPKDNTQISLIYANVNEEDILLKQELDEIHSKHPKKFSAKWNGGVGFVSKEMIAEKLPSATEDSIKILLCGPPPMTTAMKKYLEELDYEKCKVVSKLNDQVFCF</sequence>
<evidence type="ECO:0000313" key="19">
    <source>
        <dbReference type="EMBL" id="EGG07362.1"/>
    </source>
</evidence>
<evidence type="ECO:0000256" key="5">
    <source>
        <dbReference type="ARBA" id="ARBA00022630"/>
    </source>
</evidence>
<evidence type="ECO:0000256" key="16">
    <source>
        <dbReference type="PIRSR" id="PIRSR601834-1"/>
    </source>
</evidence>
<dbReference type="SUPFAM" id="SSF52343">
    <property type="entry name" value="Ferredoxin reductase-like, C-terminal NADP-linked domain"/>
    <property type="match status" value="1"/>
</dbReference>
<dbReference type="GO" id="GO:0005741">
    <property type="term" value="C:mitochondrial outer membrane"/>
    <property type="evidence" value="ECO:0007669"/>
    <property type="project" value="UniProtKB-SubCell"/>
</dbReference>
<feature type="binding site" evidence="16">
    <location>
        <position position="207"/>
    </location>
    <ligand>
        <name>FAD</name>
        <dbReference type="ChEBI" id="CHEBI:57692"/>
    </ligand>
</feature>
<dbReference type="GeneID" id="18933957"/>
<dbReference type="SUPFAM" id="SSF63380">
    <property type="entry name" value="Riboflavin synthase domain-like"/>
    <property type="match status" value="1"/>
</dbReference>
<dbReference type="STRING" id="747676.F4RJS4"/>
<keyword evidence="11 17" id="KW-0520">NAD</keyword>
<dbReference type="FunCoup" id="F4RJS4">
    <property type="interactions" value="144"/>
</dbReference>
<keyword evidence="13" id="KW-0472">Membrane</keyword>
<feature type="domain" description="FAD-binding FR-type" evidence="18">
    <location>
        <begin position="129"/>
        <end position="232"/>
    </location>
</feature>
<keyword evidence="10 17" id="KW-0560">Oxidoreductase</keyword>
<dbReference type="InterPro" id="IPR001433">
    <property type="entry name" value="OxRdtase_FAD/NAD-bd"/>
</dbReference>
<evidence type="ECO:0000256" key="11">
    <source>
        <dbReference type="ARBA" id="ARBA00023027"/>
    </source>
</evidence>
<evidence type="ECO:0000313" key="20">
    <source>
        <dbReference type="Proteomes" id="UP000001072"/>
    </source>
</evidence>
<reference evidence="20" key="1">
    <citation type="journal article" date="2011" name="Proc. Natl. Acad. Sci. U.S.A.">
        <title>Obligate biotrophy features unraveled by the genomic analysis of rust fungi.</title>
        <authorList>
            <person name="Duplessis S."/>
            <person name="Cuomo C.A."/>
            <person name="Lin Y.-C."/>
            <person name="Aerts A."/>
            <person name="Tisserant E."/>
            <person name="Veneault-Fourrey C."/>
            <person name="Joly D.L."/>
            <person name="Hacquard S."/>
            <person name="Amselem J."/>
            <person name="Cantarel B.L."/>
            <person name="Chiu R."/>
            <person name="Coutinho P.M."/>
            <person name="Feau N."/>
            <person name="Field M."/>
            <person name="Frey P."/>
            <person name="Gelhaye E."/>
            <person name="Goldberg J."/>
            <person name="Grabherr M.G."/>
            <person name="Kodira C.D."/>
            <person name="Kohler A."/>
            <person name="Kuees U."/>
            <person name="Lindquist E.A."/>
            <person name="Lucas S.M."/>
            <person name="Mago R."/>
            <person name="Mauceli E."/>
            <person name="Morin E."/>
            <person name="Murat C."/>
            <person name="Pangilinan J.L."/>
            <person name="Park R."/>
            <person name="Pearson M."/>
            <person name="Quesneville H."/>
            <person name="Rouhier N."/>
            <person name="Sakthikumar S."/>
            <person name="Salamov A.A."/>
            <person name="Schmutz J."/>
            <person name="Selles B."/>
            <person name="Shapiro H."/>
            <person name="Tanguay P."/>
            <person name="Tuskan G.A."/>
            <person name="Henrissat B."/>
            <person name="Van de Peer Y."/>
            <person name="Rouze P."/>
            <person name="Ellis J.G."/>
            <person name="Dodds P.N."/>
            <person name="Schein J.E."/>
            <person name="Zhong S."/>
            <person name="Hamelin R.C."/>
            <person name="Grigoriev I.V."/>
            <person name="Szabo L.J."/>
            <person name="Martin F."/>
        </authorList>
    </citation>
    <scope>NUCLEOTIDE SEQUENCE [LARGE SCALE GENOMIC DNA]</scope>
    <source>
        <strain evidence="20">98AG31 / pathotype 3-4-7</strain>
    </source>
</reference>
<organism evidence="20">
    <name type="scientific">Melampsora larici-populina (strain 98AG31 / pathotype 3-4-7)</name>
    <name type="common">Poplar leaf rust fungus</name>
    <dbReference type="NCBI Taxonomy" id="747676"/>
    <lineage>
        <taxon>Eukaryota</taxon>
        <taxon>Fungi</taxon>
        <taxon>Dikarya</taxon>
        <taxon>Basidiomycota</taxon>
        <taxon>Pucciniomycotina</taxon>
        <taxon>Pucciniomycetes</taxon>
        <taxon>Pucciniales</taxon>
        <taxon>Melampsoraceae</taxon>
        <taxon>Melampsora</taxon>
    </lineage>
</organism>
<dbReference type="Proteomes" id="UP000001072">
    <property type="component" value="Unassembled WGS sequence"/>
</dbReference>
<evidence type="ECO:0000256" key="8">
    <source>
        <dbReference type="ARBA" id="ARBA00022827"/>
    </source>
</evidence>
<dbReference type="PRINTS" id="PR00371">
    <property type="entry name" value="FPNCR"/>
</dbReference>
<dbReference type="InterPro" id="IPR017938">
    <property type="entry name" value="Riboflavin_synthase-like_b-brl"/>
</dbReference>
<evidence type="ECO:0000256" key="12">
    <source>
        <dbReference type="ARBA" id="ARBA00023128"/>
    </source>
</evidence>
<dbReference type="OrthoDB" id="432685at2759"/>
<feature type="binding site" evidence="16">
    <location>
        <position position="249"/>
    </location>
    <ligand>
        <name>FAD</name>
        <dbReference type="ChEBI" id="CHEBI:57692"/>
    </ligand>
</feature>
<gene>
    <name evidence="19" type="ORF">MELLADRAFT_85788</name>
</gene>
<dbReference type="InterPro" id="IPR039261">
    <property type="entry name" value="FNR_nucleotide-bd"/>
</dbReference>
<proteinExistence type="inferred from homology"/>
<feature type="binding site" evidence="16">
    <location>
        <position position="198"/>
    </location>
    <ligand>
        <name>FAD</name>
        <dbReference type="ChEBI" id="CHEBI:57692"/>
    </ligand>
</feature>
<dbReference type="CDD" id="cd06183">
    <property type="entry name" value="cyt_b5_reduct_like"/>
    <property type="match status" value="1"/>
</dbReference>
<feature type="binding site" evidence="16">
    <location>
        <position position="208"/>
    </location>
    <ligand>
        <name>FAD</name>
        <dbReference type="ChEBI" id="CHEBI:57692"/>
    </ligand>
</feature>
<dbReference type="eggNOG" id="KOG0534">
    <property type="taxonomic scope" value="Eukaryota"/>
</dbReference>
<evidence type="ECO:0000256" key="15">
    <source>
        <dbReference type="ARBA" id="ARBA00049138"/>
    </source>
</evidence>
<comment type="similarity">
    <text evidence="4 17">Belongs to the flavoprotein pyridine nucleotide cytochrome reductase family.</text>
</comment>
<feature type="binding site" evidence="16">
    <location>
        <position position="181"/>
    </location>
    <ligand>
        <name>FAD</name>
        <dbReference type="ChEBI" id="CHEBI:57692"/>
    </ligand>
</feature>
<evidence type="ECO:0000256" key="17">
    <source>
        <dbReference type="RuleBase" id="RU361226"/>
    </source>
</evidence>
<evidence type="ECO:0000256" key="1">
    <source>
        <dbReference type="ARBA" id="ARBA00001974"/>
    </source>
</evidence>
<dbReference type="EC" id="1.6.2.2" evidence="17"/>
<comment type="subcellular location">
    <subcellularLocation>
        <location evidence="2">Mitochondrion outer membrane</location>
    </subcellularLocation>
</comment>
<dbReference type="Gene3D" id="2.40.30.10">
    <property type="entry name" value="Translation factors"/>
    <property type="match status" value="1"/>
</dbReference>
<dbReference type="AlphaFoldDB" id="F4RJS4"/>
<keyword evidence="20" id="KW-1185">Reference proteome</keyword>
<dbReference type="Gene3D" id="3.40.50.80">
    <property type="entry name" value="Nucleotide-binding domain of ferredoxin-NADP reductase (FNR) module"/>
    <property type="match status" value="1"/>
</dbReference>
<evidence type="ECO:0000256" key="4">
    <source>
        <dbReference type="ARBA" id="ARBA00006105"/>
    </source>
</evidence>
<feature type="binding site" evidence="16">
    <location>
        <position position="200"/>
    </location>
    <ligand>
        <name>FAD</name>
        <dbReference type="ChEBI" id="CHEBI:57692"/>
    </ligand>
</feature>
<evidence type="ECO:0000256" key="13">
    <source>
        <dbReference type="ARBA" id="ARBA00023136"/>
    </source>
</evidence>
<evidence type="ECO:0000256" key="6">
    <source>
        <dbReference type="ARBA" id="ARBA00022692"/>
    </source>
</evidence>
<dbReference type="InterPro" id="IPR001834">
    <property type="entry name" value="CBR-like"/>
</dbReference>
<evidence type="ECO:0000259" key="18">
    <source>
        <dbReference type="PROSITE" id="PS51384"/>
    </source>
</evidence>
<dbReference type="FunFam" id="3.40.50.80:FF:000019">
    <property type="entry name" value="NADH-cytochrome b5 reductase"/>
    <property type="match status" value="1"/>
</dbReference>
<dbReference type="GO" id="GO:0090524">
    <property type="term" value="F:cytochrome-b5 reductase activity, acting on NADH"/>
    <property type="evidence" value="ECO:0007669"/>
    <property type="project" value="UniProtKB-EC"/>
</dbReference>
<dbReference type="EMBL" id="GL883104">
    <property type="protein sequence ID" value="EGG07362.1"/>
    <property type="molecule type" value="Genomic_DNA"/>
</dbReference>
<dbReference type="FunFam" id="2.40.30.10:FF:000032">
    <property type="entry name" value="NADH-cytochrome b5 reductase"/>
    <property type="match status" value="1"/>
</dbReference>
<dbReference type="InterPro" id="IPR008333">
    <property type="entry name" value="Cbr1-like_FAD-bd_dom"/>
</dbReference>
<evidence type="ECO:0000256" key="9">
    <source>
        <dbReference type="ARBA" id="ARBA00022989"/>
    </source>
</evidence>
<evidence type="ECO:0000256" key="2">
    <source>
        <dbReference type="ARBA" id="ARBA00004294"/>
    </source>
</evidence>
<keyword evidence="8 16" id="KW-0274">FAD</keyword>
<dbReference type="PANTHER" id="PTHR19370">
    <property type="entry name" value="NADH-CYTOCHROME B5 REDUCTASE"/>
    <property type="match status" value="1"/>
</dbReference>
<dbReference type="InParanoid" id="F4RJS4"/>
<dbReference type="RefSeq" id="XP_007409269.1">
    <property type="nucleotide sequence ID" value="XM_007409207.1"/>
</dbReference>
<dbReference type="Pfam" id="PF00175">
    <property type="entry name" value="NAD_binding_1"/>
    <property type="match status" value="1"/>
</dbReference>
<keyword evidence="7" id="KW-1000">Mitochondrion outer membrane</keyword>
<evidence type="ECO:0000256" key="10">
    <source>
        <dbReference type="ARBA" id="ARBA00023002"/>
    </source>
</evidence>
<comment type="catalytic activity">
    <reaction evidence="14 17">
        <text>2 Fe(III)-[cytochrome b5] + NADH = 2 Fe(II)-[cytochrome b5] + NAD(+) + H(+)</text>
        <dbReference type="Rhea" id="RHEA:46680"/>
        <dbReference type="Rhea" id="RHEA-COMP:10438"/>
        <dbReference type="Rhea" id="RHEA-COMP:10439"/>
        <dbReference type="ChEBI" id="CHEBI:15378"/>
        <dbReference type="ChEBI" id="CHEBI:29033"/>
        <dbReference type="ChEBI" id="CHEBI:29034"/>
        <dbReference type="ChEBI" id="CHEBI:57540"/>
        <dbReference type="ChEBI" id="CHEBI:57945"/>
        <dbReference type="EC" id="1.6.2.2"/>
    </reaction>
</comment>
<dbReference type="PROSITE" id="PS51384">
    <property type="entry name" value="FAD_FR"/>
    <property type="match status" value="1"/>
</dbReference>
<dbReference type="InterPro" id="IPR001709">
    <property type="entry name" value="Flavoprot_Pyr_Nucl_cyt_Rdtase"/>
</dbReference>
<comment type="pathway">
    <text evidence="3">Protein modification; peptidyl-diphthamide biosynthesis.</text>
</comment>
<evidence type="ECO:0000256" key="7">
    <source>
        <dbReference type="ARBA" id="ARBA00022787"/>
    </source>
</evidence>
<dbReference type="InterPro" id="IPR017927">
    <property type="entry name" value="FAD-bd_FR_type"/>
</dbReference>
<keyword evidence="9" id="KW-1133">Transmembrane helix</keyword>
<name>F4RJS4_MELLP</name>
<keyword evidence="5 16" id="KW-0285">Flavoprotein</keyword>
<dbReference type="VEuPathDB" id="FungiDB:MELLADRAFT_85788"/>
<evidence type="ECO:0000256" key="14">
    <source>
        <dbReference type="ARBA" id="ARBA00047682"/>
    </source>
</evidence>
<feature type="binding site" evidence="16">
    <location>
        <position position="183"/>
    </location>
    <ligand>
        <name>FAD</name>
        <dbReference type="ChEBI" id="CHEBI:57692"/>
    </ligand>
</feature>
<keyword evidence="12" id="KW-0496">Mitochondrion</keyword>